<dbReference type="InterPro" id="IPR013783">
    <property type="entry name" value="Ig-like_fold"/>
</dbReference>
<dbReference type="SUPFAM" id="SSF49265">
    <property type="entry name" value="Fibronectin type III"/>
    <property type="match status" value="1"/>
</dbReference>
<protein>
    <recommendedName>
        <fullName evidence="3">Fibronectin type-III domain-containing protein</fullName>
    </recommendedName>
</protein>
<sequence>MVASTRGQWWSPATGHPKFGYLYAYLAILYALLPAVHAISFPWRLVQRATQTTASSATATSTQTIAFSSAVAIESRVSAQLSQLASVPPIPLPTTIDDYDTWTQVASLMPPLQTNDVVEDTMGMVAAVRDTVKTESDSGVTVQGLAGRDATLRVIIVGDSMTQGQQGDYTWRYRIWEWFVAQGIAVDFVGPYTGTVQPDPPAPPAPPPLYGQKTASSQPKTSGGYAADVSSDFGKDHFAVWGRAAAVDKGLIHDVLSAHPTDLMLLMLGFNDMGWFYSDAAGTLDSIHTINAIPEWSTTDSPIHLVELQENYDCEPSACPVGYDGLHPTAKGEYEIARAFSLTLVNDFKLGSSPLSIPDDIPARPLPVPSTFQVFSSATGVTATWDPVYGAYSYDVSSRIQGGITDFSSGSVDSARWDSTWPIDGWFYEVQGRASAGNNIKGGWTTVLSATAHPQTAAAPQNVLVEATATGFDISWDPPTGAYADSIVEYNVLYWDKSEDCTYITGGAFTGTSGHIDGLTPGHYYFLAIETWNAAGEGFPGIVTGVVPGAGTPSPPTDLTIVANDPTTIHMT</sequence>
<dbReference type="STRING" id="1448318.A0A319EJQ2"/>
<feature type="domain" description="Fibronectin type-III" evidence="3">
    <location>
        <begin position="459"/>
        <end position="555"/>
    </location>
</feature>
<accession>A0A319EJQ2</accession>
<evidence type="ECO:0000256" key="2">
    <source>
        <dbReference type="SAM" id="Phobius"/>
    </source>
</evidence>
<keyword evidence="2" id="KW-0812">Transmembrane</keyword>
<dbReference type="Gene3D" id="2.60.40.10">
    <property type="entry name" value="Immunoglobulins"/>
    <property type="match status" value="1"/>
</dbReference>
<keyword evidence="5" id="KW-1185">Reference proteome</keyword>
<organism evidence="4 5">
    <name type="scientific">Aspergillus sclerotiicarbonarius (strain CBS 121057 / IBT 28362)</name>
    <dbReference type="NCBI Taxonomy" id="1448318"/>
    <lineage>
        <taxon>Eukaryota</taxon>
        <taxon>Fungi</taxon>
        <taxon>Dikarya</taxon>
        <taxon>Ascomycota</taxon>
        <taxon>Pezizomycotina</taxon>
        <taxon>Eurotiomycetes</taxon>
        <taxon>Eurotiomycetidae</taxon>
        <taxon>Eurotiales</taxon>
        <taxon>Aspergillaceae</taxon>
        <taxon>Aspergillus</taxon>
        <taxon>Aspergillus subgen. Circumdati</taxon>
    </lineage>
</organism>
<keyword evidence="2" id="KW-1133">Transmembrane helix</keyword>
<name>A0A319EJQ2_ASPSB</name>
<dbReference type="SUPFAM" id="SSF52266">
    <property type="entry name" value="SGNH hydrolase"/>
    <property type="match status" value="1"/>
</dbReference>
<evidence type="ECO:0000259" key="3">
    <source>
        <dbReference type="PROSITE" id="PS50853"/>
    </source>
</evidence>
<evidence type="ECO:0000313" key="4">
    <source>
        <dbReference type="EMBL" id="PYI07875.1"/>
    </source>
</evidence>
<dbReference type="PROSITE" id="PS50853">
    <property type="entry name" value="FN3"/>
    <property type="match status" value="1"/>
</dbReference>
<dbReference type="CDD" id="cd00063">
    <property type="entry name" value="FN3"/>
    <property type="match status" value="1"/>
</dbReference>
<dbReference type="InterPro" id="IPR003961">
    <property type="entry name" value="FN3_dom"/>
</dbReference>
<evidence type="ECO:0000256" key="1">
    <source>
        <dbReference type="SAM" id="MobiDB-lite"/>
    </source>
</evidence>
<dbReference type="OrthoDB" id="2119228at2759"/>
<dbReference type="AlphaFoldDB" id="A0A319EJQ2"/>
<reference evidence="4 5" key="1">
    <citation type="submission" date="2018-02" db="EMBL/GenBank/DDBJ databases">
        <title>The genomes of Aspergillus section Nigri reveals drivers in fungal speciation.</title>
        <authorList>
            <consortium name="DOE Joint Genome Institute"/>
            <person name="Vesth T.C."/>
            <person name="Nybo J."/>
            <person name="Theobald S."/>
            <person name="Brandl J."/>
            <person name="Frisvad J.C."/>
            <person name="Nielsen K.F."/>
            <person name="Lyhne E.K."/>
            <person name="Kogle M.E."/>
            <person name="Kuo A."/>
            <person name="Riley R."/>
            <person name="Clum A."/>
            <person name="Nolan M."/>
            <person name="Lipzen A."/>
            <person name="Salamov A."/>
            <person name="Henrissat B."/>
            <person name="Wiebenga A."/>
            <person name="De vries R.P."/>
            <person name="Grigoriev I.V."/>
            <person name="Mortensen U.H."/>
            <person name="Andersen M.R."/>
            <person name="Baker S.E."/>
        </authorList>
    </citation>
    <scope>NUCLEOTIDE SEQUENCE [LARGE SCALE GENOMIC DNA]</scope>
    <source>
        <strain evidence="4 5">CBS 121057</strain>
    </source>
</reference>
<feature type="region of interest" description="Disordered" evidence="1">
    <location>
        <begin position="195"/>
        <end position="225"/>
    </location>
</feature>
<dbReference type="SMART" id="SM00060">
    <property type="entry name" value="FN3"/>
    <property type="match status" value="1"/>
</dbReference>
<gene>
    <name evidence="4" type="ORF">BO78DRAFT_442365</name>
</gene>
<dbReference type="Pfam" id="PF00041">
    <property type="entry name" value="fn3"/>
    <property type="match status" value="1"/>
</dbReference>
<dbReference type="InterPro" id="IPR036116">
    <property type="entry name" value="FN3_sf"/>
</dbReference>
<keyword evidence="2" id="KW-0472">Membrane</keyword>
<dbReference type="VEuPathDB" id="FungiDB:BO78DRAFT_442365"/>
<feature type="compositionally biased region" description="Pro residues" evidence="1">
    <location>
        <begin position="198"/>
        <end position="209"/>
    </location>
</feature>
<dbReference type="InterPro" id="IPR036514">
    <property type="entry name" value="SGNH_hydro_sf"/>
</dbReference>
<dbReference type="Proteomes" id="UP000248423">
    <property type="component" value="Unassembled WGS sequence"/>
</dbReference>
<proteinExistence type="predicted"/>
<evidence type="ECO:0000313" key="5">
    <source>
        <dbReference type="Proteomes" id="UP000248423"/>
    </source>
</evidence>
<feature type="transmembrane region" description="Helical" evidence="2">
    <location>
        <begin position="21"/>
        <end position="43"/>
    </location>
</feature>
<dbReference type="EMBL" id="KZ826338">
    <property type="protein sequence ID" value="PYI07875.1"/>
    <property type="molecule type" value="Genomic_DNA"/>
</dbReference>
<dbReference type="Gene3D" id="3.40.50.1110">
    <property type="entry name" value="SGNH hydrolase"/>
    <property type="match status" value="2"/>
</dbReference>